<dbReference type="EMBL" id="BKAJ01000114">
    <property type="protein sequence ID" value="GEP58959.1"/>
    <property type="molecule type" value="Genomic_DNA"/>
</dbReference>
<organism evidence="1 2">
    <name type="scientific">Reyranella soli</name>
    <dbReference type="NCBI Taxonomy" id="1230389"/>
    <lineage>
        <taxon>Bacteria</taxon>
        <taxon>Pseudomonadati</taxon>
        <taxon>Pseudomonadota</taxon>
        <taxon>Alphaproteobacteria</taxon>
        <taxon>Hyphomicrobiales</taxon>
        <taxon>Reyranellaceae</taxon>
        <taxon>Reyranella</taxon>
    </lineage>
</organism>
<sequence>MAKTARPTFSALLLHKRQASAAGIFGRGNRVTDHGRDDFADKSLSDHMRTAGNKCRSAATNTAPPGYACRVQLLAVGKDVSSELANLKGLRKRLRAELSESNDIEEGQAADGFAQMEAEIEAMIASYWRPNRSRGAERPSRTSERVRLARATDSPCSFSVLIRPEQPENAGQLETYELR</sequence>
<evidence type="ECO:0000313" key="1">
    <source>
        <dbReference type="EMBL" id="GEP58959.1"/>
    </source>
</evidence>
<gene>
    <name evidence="1" type="ORF">RSO01_61250</name>
</gene>
<name>A0A512NJ31_9HYPH</name>
<proteinExistence type="predicted"/>
<dbReference type="Proteomes" id="UP000321058">
    <property type="component" value="Unassembled WGS sequence"/>
</dbReference>
<accession>A0A512NJ31</accession>
<protein>
    <submittedName>
        <fullName evidence="1">Uncharacterized protein</fullName>
    </submittedName>
</protein>
<dbReference type="AlphaFoldDB" id="A0A512NJ31"/>
<comment type="caution">
    <text evidence="1">The sequence shown here is derived from an EMBL/GenBank/DDBJ whole genome shotgun (WGS) entry which is preliminary data.</text>
</comment>
<keyword evidence="2" id="KW-1185">Reference proteome</keyword>
<dbReference type="RefSeq" id="WP_147154336.1">
    <property type="nucleotide sequence ID" value="NZ_BKAJ01000114.1"/>
</dbReference>
<evidence type="ECO:0000313" key="2">
    <source>
        <dbReference type="Proteomes" id="UP000321058"/>
    </source>
</evidence>
<reference evidence="1 2" key="1">
    <citation type="submission" date="2019-07" db="EMBL/GenBank/DDBJ databases">
        <title>Whole genome shotgun sequence of Reyranella soli NBRC 108950.</title>
        <authorList>
            <person name="Hosoyama A."/>
            <person name="Uohara A."/>
            <person name="Ohji S."/>
            <person name="Ichikawa N."/>
        </authorList>
    </citation>
    <scope>NUCLEOTIDE SEQUENCE [LARGE SCALE GENOMIC DNA]</scope>
    <source>
        <strain evidence="1 2">NBRC 108950</strain>
    </source>
</reference>